<proteinExistence type="predicted"/>
<name>A0ABR3AKR8_PHYBL</name>
<keyword evidence="2" id="KW-0678">Repressor</keyword>
<comment type="caution">
    <text evidence="7">The sequence shown here is derived from an EMBL/GenBank/DDBJ whole genome shotgun (WGS) entry which is preliminary data.</text>
</comment>
<keyword evidence="3" id="KW-0805">Transcription regulation</keyword>
<dbReference type="InterPro" id="IPR013907">
    <property type="entry name" value="Sds3"/>
</dbReference>
<feature type="coiled-coil region" evidence="6">
    <location>
        <begin position="106"/>
        <end position="133"/>
    </location>
</feature>
<comment type="subcellular location">
    <subcellularLocation>
        <location evidence="1">Nucleus</location>
    </subcellularLocation>
</comment>
<gene>
    <name evidence="7" type="ORF">J3Q64DRAFT_1826484</name>
</gene>
<keyword evidence="5" id="KW-0539">Nucleus</keyword>
<evidence type="ECO:0000256" key="1">
    <source>
        <dbReference type="ARBA" id="ARBA00004123"/>
    </source>
</evidence>
<dbReference type="Pfam" id="PF08598">
    <property type="entry name" value="Sds3"/>
    <property type="match status" value="1"/>
</dbReference>
<accession>A0ABR3AKR8</accession>
<evidence type="ECO:0008006" key="9">
    <source>
        <dbReference type="Google" id="ProtNLM"/>
    </source>
</evidence>
<evidence type="ECO:0000313" key="7">
    <source>
        <dbReference type="EMBL" id="KAL0074238.1"/>
    </source>
</evidence>
<dbReference type="EMBL" id="JBCLYO010000043">
    <property type="protein sequence ID" value="KAL0074238.1"/>
    <property type="molecule type" value="Genomic_DNA"/>
</dbReference>
<sequence>MLHSTNTKHKPKKRARKRAIDEITIQESQDMVTTWQRAVEDVNEYPDADYDRMVDQLNKIKAERLVRAKLLRDTQRKLVVNWFAAQTEQAKNDFQYARYKARNEFIHLIQKQISSLNTELNELQSKSNSSQDT</sequence>
<keyword evidence="4" id="KW-0804">Transcription</keyword>
<protein>
    <recommendedName>
        <fullName evidence="9">Homeodomain-like DNA binding domain-containing transcription factor</fullName>
    </recommendedName>
</protein>
<dbReference type="Proteomes" id="UP001448207">
    <property type="component" value="Unassembled WGS sequence"/>
</dbReference>
<keyword evidence="6" id="KW-0175">Coiled coil</keyword>
<keyword evidence="8" id="KW-1185">Reference proteome</keyword>
<evidence type="ECO:0000313" key="8">
    <source>
        <dbReference type="Proteomes" id="UP001448207"/>
    </source>
</evidence>
<evidence type="ECO:0000256" key="5">
    <source>
        <dbReference type="ARBA" id="ARBA00023242"/>
    </source>
</evidence>
<evidence type="ECO:0000256" key="2">
    <source>
        <dbReference type="ARBA" id="ARBA00022491"/>
    </source>
</evidence>
<organism evidence="7 8">
    <name type="scientific">Phycomyces blakesleeanus</name>
    <dbReference type="NCBI Taxonomy" id="4837"/>
    <lineage>
        <taxon>Eukaryota</taxon>
        <taxon>Fungi</taxon>
        <taxon>Fungi incertae sedis</taxon>
        <taxon>Mucoromycota</taxon>
        <taxon>Mucoromycotina</taxon>
        <taxon>Mucoromycetes</taxon>
        <taxon>Mucorales</taxon>
        <taxon>Phycomycetaceae</taxon>
        <taxon>Phycomyces</taxon>
    </lineage>
</organism>
<evidence type="ECO:0000256" key="6">
    <source>
        <dbReference type="SAM" id="Coils"/>
    </source>
</evidence>
<evidence type="ECO:0000256" key="3">
    <source>
        <dbReference type="ARBA" id="ARBA00023015"/>
    </source>
</evidence>
<evidence type="ECO:0000256" key="4">
    <source>
        <dbReference type="ARBA" id="ARBA00023163"/>
    </source>
</evidence>
<reference evidence="7 8" key="1">
    <citation type="submission" date="2024-04" db="EMBL/GenBank/DDBJ databases">
        <title>Symmetric and asymmetric DNA N6-adenine methylation regulates different biological responses in Mucorales.</title>
        <authorList>
            <consortium name="Lawrence Berkeley National Laboratory"/>
            <person name="Lax C."/>
            <person name="Mondo S.J."/>
            <person name="Osorio-Concepcion M."/>
            <person name="Muszewska A."/>
            <person name="Corrochano-Luque M."/>
            <person name="Gutierrez G."/>
            <person name="Riley R."/>
            <person name="Lipzen A."/>
            <person name="Guo J."/>
            <person name="Hundley H."/>
            <person name="Amirebrahimi M."/>
            <person name="Ng V."/>
            <person name="Lorenzo-Gutierrez D."/>
            <person name="Binder U."/>
            <person name="Yang J."/>
            <person name="Song Y."/>
            <person name="Canovas D."/>
            <person name="Navarro E."/>
            <person name="Freitag M."/>
            <person name="Gabaldon T."/>
            <person name="Grigoriev I.V."/>
            <person name="Corrochano L.M."/>
            <person name="Nicolas F.E."/>
            <person name="Garre V."/>
        </authorList>
    </citation>
    <scope>NUCLEOTIDE SEQUENCE [LARGE SCALE GENOMIC DNA]</scope>
    <source>
        <strain evidence="7 8">L51</strain>
    </source>
</reference>